<evidence type="ECO:0000313" key="3">
    <source>
        <dbReference type="EMBL" id="KAK7025699.1"/>
    </source>
</evidence>
<evidence type="ECO:0000256" key="2">
    <source>
        <dbReference type="SAM" id="SignalP"/>
    </source>
</evidence>
<dbReference type="EMBL" id="JAWWNJ010000033">
    <property type="protein sequence ID" value="KAK7025699.1"/>
    <property type="molecule type" value="Genomic_DNA"/>
</dbReference>
<sequence>MIAVISVVFLLFLGAVRALPLPDRVGVAMGIEANNAESAKVILGVGLILDDSSGRATTKPDVVICPHAERRLWGGVPDGPSDGGNKRALDALRDDGNGEDGE</sequence>
<feature type="signal peptide" evidence="2">
    <location>
        <begin position="1"/>
        <end position="18"/>
    </location>
</feature>
<comment type="caution">
    <text evidence="3">The sequence shown here is derived from an EMBL/GenBank/DDBJ whole genome shotgun (WGS) entry which is preliminary data.</text>
</comment>
<reference evidence="3 4" key="1">
    <citation type="journal article" date="2024" name="J Genomics">
        <title>Draft genome sequencing and assembly of Favolaschia claudopus CIRM-BRFM 2984 isolated from oak limbs.</title>
        <authorList>
            <person name="Navarro D."/>
            <person name="Drula E."/>
            <person name="Chaduli D."/>
            <person name="Cazenave R."/>
            <person name="Ahrendt S."/>
            <person name="Wang J."/>
            <person name="Lipzen A."/>
            <person name="Daum C."/>
            <person name="Barry K."/>
            <person name="Grigoriev I.V."/>
            <person name="Favel A."/>
            <person name="Rosso M.N."/>
            <person name="Martin F."/>
        </authorList>
    </citation>
    <scope>NUCLEOTIDE SEQUENCE [LARGE SCALE GENOMIC DNA]</scope>
    <source>
        <strain evidence="3 4">CIRM-BRFM 2984</strain>
    </source>
</reference>
<keyword evidence="2" id="KW-0732">Signal</keyword>
<organism evidence="3 4">
    <name type="scientific">Favolaschia claudopus</name>
    <dbReference type="NCBI Taxonomy" id="2862362"/>
    <lineage>
        <taxon>Eukaryota</taxon>
        <taxon>Fungi</taxon>
        <taxon>Dikarya</taxon>
        <taxon>Basidiomycota</taxon>
        <taxon>Agaricomycotina</taxon>
        <taxon>Agaricomycetes</taxon>
        <taxon>Agaricomycetidae</taxon>
        <taxon>Agaricales</taxon>
        <taxon>Marasmiineae</taxon>
        <taxon>Mycenaceae</taxon>
        <taxon>Favolaschia</taxon>
    </lineage>
</organism>
<evidence type="ECO:0000313" key="4">
    <source>
        <dbReference type="Proteomes" id="UP001362999"/>
    </source>
</evidence>
<proteinExistence type="predicted"/>
<dbReference type="Proteomes" id="UP001362999">
    <property type="component" value="Unassembled WGS sequence"/>
</dbReference>
<dbReference type="AlphaFoldDB" id="A0AAW0BH91"/>
<feature type="chain" id="PRO_5043631490" evidence="2">
    <location>
        <begin position="19"/>
        <end position="102"/>
    </location>
</feature>
<evidence type="ECO:0000256" key="1">
    <source>
        <dbReference type="SAM" id="MobiDB-lite"/>
    </source>
</evidence>
<accession>A0AAW0BH91</accession>
<feature type="region of interest" description="Disordered" evidence="1">
    <location>
        <begin position="73"/>
        <end position="102"/>
    </location>
</feature>
<feature type="compositionally biased region" description="Basic and acidic residues" evidence="1">
    <location>
        <begin position="84"/>
        <end position="96"/>
    </location>
</feature>
<protein>
    <submittedName>
        <fullName evidence="3">Uncharacterized protein</fullName>
    </submittedName>
</protein>
<gene>
    <name evidence="3" type="ORF">R3P38DRAFT_2778501</name>
</gene>
<keyword evidence="4" id="KW-1185">Reference proteome</keyword>
<name>A0AAW0BH91_9AGAR</name>